<dbReference type="SUPFAM" id="SSF52540">
    <property type="entry name" value="P-loop containing nucleoside triphosphate hydrolases"/>
    <property type="match status" value="1"/>
</dbReference>
<evidence type="ECO:0000313" key="7">
    <source>
        <dbReference type="Proteomes" id="UP000199036"/>
    </source>
</evidence>
<feature type="transmembrane region" description="Helical" evidence="4">
    <location>
        <begin position="48"/>
        <end position="68"/>
    </location>
</feature>
<dbReference type="SUPFAM" id="SSF48334">
    <property type="entry name" value="DNA repair protein MutS, domain III"/>
    <property type="match status" value="1"/>
</dbReference>
<evidence type="ECO:0000313" key="6">
    <source>
        <dbReference type="EMBL" id="SFN80618.1"/>
    </source>
</evidence>
<keyword evidence="4" id="KW-0472">Membrane</keyword>
<dbReference type="AlphaFoldDB" id="A0A1I5C0W5"/>
<dbReference type="SMART" id="SM00534">
    <property type="entry name" value="MUTSac"/>
    <property type="match status" value="1"/>
</dbReference>
<dbReference type="EMBL" id="FOVI01000011">
    <property type="protein sequence ID" value="SFN80618.1"/>
    <property type="molecule type" value="Genomic_DNA"/>
</dbReference>
<organism evidence="6 7">
    <name type="scientific">Paenimyroides ummariense</name>
    <dbReference type="NCBI Taxonomy" id="913024"/>
    <lineage>
        <taxon>Bacteria</taxon>
        <taxon>Pseudomonadati</taxon>
        <taxon>Bacteroidota</taxon>
        <taxon>Flavobacteriia</taxon>
        <taxon>Flavobacteriales</taxon>
        <taxon>Flavobacteriaceae</taxon>
        <taxon>Paenimyroides</taxon>
    </lineage>
</organism>
<keyword evidence="4" id="KW-0812">Transmembrane</keyword>
<sequence>MYATISQKQTEILKKLSNKNNILSYSRIMLLLVAIYFLYLMMYEKNHLYGFVALALIIVFIIVVNIYLKVQSKIAYHKTLKQINTDEISFLEGNHQFNNGVEYQNPQHAFSYDLDLFGSNSIFQFTNRTGTFLGKDALAKSLQEIPTEASILKKQEAVKELSQKLNFRQHFQTLSLLAGTTEKEDLAIKNWTETISEKPKAFMQFFTVLIPILLLISIAGSVFNWHPVFSKLTVFFFTLNLLLIGYFSQHILKEIGKSDRIANSLQQYSKMLHAFETEKFQSVYLNDLQSKMQSNQKTAYQIVTNLANCFEKLNTIANLFVFIALNGTFQYHFWVYKKLLKWKDNHQLELWHFMQIIGEVEALNSLANFAYNNPEYQYPTIASNQIMMEDLGHPLISKDKRVRNTIDFSQKRFVILTGSNMSGKSTFLRTVGINLVLSYAGAPIDTKQAVVYPLPLWVSMRLTDSLSDSESFFFAEVKRLKQIVTEAEKQPIFVLLDEILKGTNSDDKKTGTVGVIEKLHNLNVTGMIATHDLEVCKTTDNHLETMENKCFEVEIINNELHFDYKLKEGICQNKNATFIMKKMEII</sequence>
<dbReference type="Gene3D" id="3.40.50.300">
    <property type="entry name" value="P-loop containing nucleotide triphosphate hydrolases"/>
    <property type="match status" value="1"/>
</dbReference>
<keyword evidence="3" id="KW-0238">DNA-binding</keyword>
<dbReference type="InterPro" id="IPR027417">
    <property type="entry name" value="P-loop_NTPase"/>
</dbReference>
<evidence type="ECO:0000256" key="1">
    <source>
        <dbReference type="ARBA" id="ARBA00022741"/>
    </source>
</evidence>
<keyword evidence="1" id="KW-0547">Nucleotide-binding</keyword>
<feature type="transmembrane region" description="Helical" evidence="4">
    <location>
        <begin position="22"/>
        <end position="42"/>
    </location>
</feature>
<evidence type="ECO:0000256" key="4">
    <source>
        <dbReference type="SAM" id="Phobius"/>
    </source>
</evidence>
<dbReference type="PANTHER" id="PTHR11361">
    <property type="entry name" value="DNA MISMATCH REPAIR PROTEIN MUTS FAMILY MEMBER"/>
    <property type="match status" value="1"/>
</dbReference>
<dbReference type="GO" id="GO:0005524">
    <property type="term" value="F:ATP binding"/>
    <property type="evidence" value="ECO:0007669"/>
    <property type="project" value="UniProtKB-KW"/>
</dbReference>
<accession>A0A1I5C0W5</accession>
<name>A0A1I5C0W5_9FLAO</name>
<reference evidence="7" key="1">
    <citation type="submission" date="2016-10" db="EMBL/GenBank/DDBJ databases">
        <authorList>
            <person name="Varghese N."/>
            <person name="Submissions S."/>
        </authorList>
    </citation>
    <scope>NUCLEOTIDE SEQUENCE [LARGE SCALE GENOMIC DNA]</scope>
    <source>
        <strain evidence="7">DS-12</strain>
    </source>
</reference>
<feature type="domain" description="DNA mismatch repair proteins mutS family" evidence="5">
    <location>
        <begin position="411"/>
        <end position="581"/>
    </location>
</feature>
<evidence type="ECO:0000256" key="3">
    <source>
        <dbReference type="ARBA" id="ARBA00023125"/>
    </source>
</evidence>
<proteinExistence type="predicted"/>
<dbReference type="STRING" id="913024.SAMN05421741_11150"/>
<keyword evidence="7" id="KW-1185">Reference proteome</keyword>
<dbReference type="PANTHER" id="PTHR11361:SF99">
    <property type="entry name" value="DNA MISMATCH REPAIR PROTEIN"/>
    <property type="match status" value="1"/>
</dbReference>
<evidence type="ECO:0000256" key="2">
    <source>
        <dbReference type="ARBA" id="ARBA00022840"/>
    </source>
</evidence>
<gene>
    <name evidence="6" type="ORF">SAMN05421741_11150</name>
</gene>
<dbReference type="Proteomes" id="UP000199036">
    <property type="component" value="Unassembled WGS sequence"/>
</dbReference>
<dbReference type="InterPro" id="IPR045076">
    <property type="entry name" value="MutS"/>
</dbReference>
<dbReference type="GO" id="GO:0006298">
    <property type="term" value="P:mismatch repair"/>
    <property type="evidence" value="ECO:0007669"/>
    <property type="project" value="InterPro"/>
</dbReference>
<feature type="transmembrane region" description="Helical" evidence="4">
    <location>
        <begin position="205"/>
        <end position="223"/>
    </location>
</feature>
<protein>
    <submittedName>
        <fullName evidence="6">MutS domain V</fullName>
    </submittedName>
</protein>
<dbReference type="OrthoDB" id="9802448at2"/>
<keyword evidence="2" id="KW-0067">ATP-binding</keyword>
<dbReference type="Pfam" id="PF00488">
    <property type="entry name" value="MutS_V"/>
    <property type="match status" value="1"/>
</dbReference>
<keyword evidence="4" id="KW-1133">Transmembrane helix</keyword>
<dbReference type="InterPro" id="IPR000432">
    <property type="entry name" value="DNA_mismatch_repair_MutS_C"/>
</dbReference>
<dbReference type="GO" id="GO:0005829">
    <property type="term" value="C:cytosol"/>
    <property type="evidence" value="ECO:0007669"/>
    <property type="project" value="TreeGrafter"/>
</dbReference>
<dbReference type="GO" id="GO:0140664">
    <property type="term" value="F:ATP-dependent DNA damage sensor activity"/>
    <property type="evidence" value="ECO:0007669"/>
    <property type="project" value="InterPro"/>
</dbReference>
<feature type="transmembrane region" description="Helical" evidence="4">
    <location>
        <begin position="229"/>
        <end position="247"/>
    </location>
</feature>
<dbReference type="RefSeq" id="WP_091522957.1">
    <property type="nucleotide sequence ID" value="NZ_FOVI01000011.1"/>
</dbReference>
<evidence type="ECO:0000259" key="5">
    <source>
        <dbReference type="SMART" id="SM00534"/>
    </source>
</evidence>
<dbReference type="InterPro" id="IPR036187">
    <property type="entry name" value="DNA_mismatch_repair_MutS_sf"/>
</dbReference>
<dbReference type="GO" id="GO:0030983">
    <property type="term" value="F:mismatched DNA binding"/>
    <property type="evidence" value="ECO:0007669"/>
    <property type="project" value="InterPro"/>
</dbReference>